<dbReference type="PANTHER" id="PTHR25465">
    <property type="entry name" value="B-BOX DOMAIN CONTAINING"/>
    <property type="match status" value="1"/>
</dbReference>
<dbReference type="EMBL" id="KV467247">
    <property type="protein sequence ID" value="OCT56826.1"/>
    <property type="molecule type" value="Genomic_DNA"/>
</dbReference>
<dbReference type="Pfam" id="PF00622">
    <property type="entry name" value="SPRY"/>
    <property type="match status" value="1"/>
</dbReference>
<evidence type="ECO:0000313" key="6">
    <source>
        <dbReference type="EMBL" id="OCT56826.1"/>
    </source>
</evidence>
<dbReference type="PRINTS" id="PR01407">
    <property type="entry name" value="BUTYPHLNCDUF"/>
</dbReference>
<keyword evidence="3" id="KW-0862">Zinc</keyword>
<dbReference type="InterPro" id="IPR043136">
    <property type="entry name" value="B30.2/SPRY_sf"/>
</dbReference>
<reference evidence="6" key="1">
    <citation type="submission" date="2016-05" db="EMBL/GenBank/DDBJ databases">
        <title>WGS assembly of Xenopus laevis.</title>
        <authorList>
            <person name="Session A."/>
            <person name="Uno Y."/>
            <person name="Kwon T."/>
            <person name="Chapman J."/>
            <person name="Toyoda A."/>
            <person name="Takahashi S."/>
            <person name="Fukui A."/>
            <person name="Hikosaka A."/>
            <person name="Putnam N."/>
            <person name="Stites J."/>
            <person name="Van Heeringen S."/>
            <person name="Quigley I."/>
            <person name="Heinz S."/>
            <person name="Hellsten U."/>
            <person name="Lyons J."/>
            <person name="Suzuki A."/>
            <person name="Kondo M."/>
            <person name="Ogino H."/>
            <person name="Ochi H."/>
            <person name="Bogdanovic O."/>
            <person name="Lister R."/>
            <person name="Georgiou G."/>
            <person name="Paranjpe S."/>
            <person name="Van Kruijsbergen I."/>
            <person name="Mozaffari S."/>
            <person name="Shu S."/>
            <person name="Schmutz J."/>
            <person name="Jenkins J."/>
            <person name="Grimwood J."/>
            <person name="Carlson J."/>
            <person name="Mitros T."/>
            <person name="Simakov O."/>
            <person name="Heald R."/>
            <person name="Miller K."/>
            <person name="Haudenschild C."/>
            <person name="Kuroki Y."/>
            <person name="Tanaka T."/>
            <person name="Michiue T."/>
            <person name="Watanabe M."/>
            <person name="Kinoshita T."/>
            <person name="Ohta Y."/>
            <person name="Mawaribuchi S."/>
            <person name="Suzuki Y."/>
            <person name="Haramoto Y."/>
            <person name="Yamamoto T."/>
            <person name="Takagi C."/>
            <person name="Kitzman J."/>
            <person name="Shendure J."/>
            <person name="Nakayama T."/>
            <person name="Izutsu Y."/>
            <person name="Robert J."/>
            <person name="Dichmann D."/>
            <person name="Flajnik M."/>
            <person name="Houston D."/>
            <person name="Marcotte E."/>
            <person name="Wallingford J."/>
            <person name="Ito Y."/>
            <person name="Asashima M."/>
            <person name="Ueno N."/>
            <person name="Matsuda Y."/>
            <person name="Jan Veenstra G."/>
            <person name="Fujiyama A."/>
            <person name="Harland R."/>
            <person name="Taira M."/>
            <person name="Rokhsar D.S."/>
        </authorList>
    </citation>
    <scope>NUCLEOTIDE SEQUENCE</scope>
    <source>
        <strain evidence="6">J</strain>
        <tissue evidence="6">Blood</tissue>
    </source>
</reference>
<keyword evidence="1" id="KW-0479">Metal-binding</keyword>
<evidence type="ECO:0000256" key="1">
    <source>
        <dbReference type="ARBA" id="ARBA00022723"/>
    </source>
</evidence>
<dbReference type="InterPro" id="IPR001870">
    <property type="entry name" value="B30.2/SPRY"/>
</dbReference>
<dbReference type="SMART" id="SM00449">
    <property type="entry name" value="SPRY"/>
    <property type="match status" value="1"/>
</dbReference>
<keyword evidence="2" id="KW-0863">Zinc-finger</keyword>
<dbReference type="Pfam" id="PF13765">
    <property type="entry name" value="PRY"/>
    <property type="match status" value="1"/>
</dbReference>
<sequence length="189" mass="21841">MPPTDPVSSFNPVHWQEATDLLLDIDTAGNHLSVSPDGKSAYKSELHYPQSQARFQDVCQALSSRSFSSGQHYWEVEGSELGGWRVGVAYPSIERRGDQPLIGYNTKSWCLYKGYNYYSVVHDRKITDLHHVPSSRRIRILLDYEAGHLYFYEMSEPIRHLYTYTAKFTEPLHAAFHVWGEDDWVRIIS</sequence>
<name>A0A974GZY7_XENLA</name>
<feature type="domain" description="B30.2/SPRY" evidence="5">
    <location>
        <begin position="1"/>
        <end position="189"/>
    </location>
</feature>
<protein>
    <recommendedName>
        <fullName evidence="5">B30.2/SPRY domain-containing protein</fullName>
    </recommendedName>
</protein>
<dbReference type="InterPro" id="IPR003877">
    <property type="entry name" value="SPRY_dom"/>
</dbReference>
<dbReference type="SUPFAM" id="SSF49899">
    <property type="entry name" value="Concanavalin A-like lectins/glucanases"/>
    <property type="match status" value="1"/>
</dbReference>
<dbReference type="InterPro" id="IPR013320">
    <property type="entry name" value="ConA-like_dom_sf"/>
</dbReference>
<evidence type="ECO:0000259" key="5">
    <source>
        <dbReference type="PROSITE" id="PS50188"/>
    </source>
</evidence>
<gene>
    <name evidence="6" type="ORF">XELAEV_18004356mg</name>
</gene>
<dbReference type="GO" id="GO:0008270">
    <property type="term" value="F:zinc ion binding"/>
    <property type="evidence" value="ECO:0007669"/>
    <property type="project" value="UniProtKB-KW"/>
</dbReference>
<dbReference type="InterPro" id="IPR051051">
    <property type="entry name" value="E3_ubiq-ligase_TRIM/RNF"/>
</dbReference>
<evidence type="ECO:0000256" key="4">
    <source>
        <dbReference type="ARBA" id="ARBA00023054"/>
    </source>
</evidence>
<organism evidence="6">
    <name type="scientific">Xenopus laevis</name>
    <name type="common">African clawed frog</name>
    <dbReference type="NCBI Taxonomy" id="8355"/>
    <lineage>
        <taxon>Eukaryota</taxon>
        <taxon>Metazoa</taxon>
        <taxon>Chordata</taxon>
        <taxon>Craniata</taxon>
        <taxon>Vertebrata</taxon>
        <taxon>Euteleostomi</taxon>
        <taxon>Amphibia</taxon>
        <taxon>Batrachia</taxon>
        <taxon>Anura</taxon>
        <taxon>Pipoidea</taxon>
        <taxon>Pipidae</taxon>
        <taxon>Xenopodinae</taxon>
        <taxon>Xenopus</taxon>
        <taxon>Xenopus</taxon>
    </lineage>
</organism>
<dbReference type="AlphaFoldDB" id="A0A974GZY7"/>
<evidence type="ECO:0000256" key="3">
    <source>
        <dbReference type="ARBA" id="ARBA00022833"/>
    </source>
</evidence>
<keyword evidence="4" id="KW-0175">Coiled coil</keyword>
<evidence type="ECO:0000256" key="2">
    <source>
        <dbReference type="ARBA" id="ARBA00022771"/>
    </source>
</evidence>
<dbReference type="Gene3D" id="2.60.120.920">
    <property type="match status" value="1"/>
</dbReference>
<dbReference type="InterPro" id="IPR003879">
    <property type="entry name" value="Butyrophylin_SPRY"/>
</dbReference>
<proteinExistence type="predicted"/>
<dbReference type="GO" id="GO:0005737">
    <property type="term" value="C:cytoplasm"/>
    <property type="evidence" value="ECO:0007669"/>
    <property type="project" value="UniProtKB-ARBA"/>
</dbReference>
<dbReference type="PROSITE" id="PS50188">
    <property type="entry name" value="B302_SPRY"/>
    <property type="match status" value="1"/>
</dbReference>
<dbReference type="SMART" id="SM00589">
    <property type="entry name" value="PRY"/>
    <property type="match status" value="1"/>
</dbReference>
<dbReference type="Proteomes" id="UP000694892">
    <property type="component" value="Unassembled WGS sequence"/>
</dbReference>
<dbReference type="PANTHER" id="PTHR25465:SF41">
    <property type="entry name" value="E3 UBIQUITIN-PROTEIN LIGASE RNF135"/>
    <property type="match status" value="1"/>
</dbReference>
<dbReference type="InterPro" id="IPR006574">
    <property type="entry name" value="PRY"/>
</dbReference>
<accession>A0A974GZY7</accession>
<dbReference type="CDD" id="cd12891">
    <property type="entry name" value="SPRY_PRY_C-I_2"/>
    <property type="match status" value="1"/>
</dbReference>